<gene>
    <name evidence="1" type="ORF">EMCG_03979</name>
</gene>
<proteinExistence type="predicted"/>
<sequence>MITSYVFYAQKVNSIYWPDSYVRITHSTFHLRYIKEGCIASIVIPQSTSLNLILKPQGFPGIFFMKL</sequence>
<accession>A0A0G2HTI4</accession>
<dbReference type="EMBL" id="LCZI01001307">
    <property type="protein sequence ID" value="KKZ61373.1"/>
    <property type="molecule type" value="Genomic_DNA"/>
</dbReference>
<dbReference type="VEuPathDB" id="FungiDB:EMCG_03979"/>
<evidence type="ECO:0000313" key="1">
    <source>
        <dbReference type="EMBL" id="KKZ61373.1"/>
    </source>
</evidence>
<protein>
    <submittedName>
        <fullName evidence="1">Uncharacterized protein</fullName>
    </submittedName>
</protein>
<dbReference type="Proteomes" id="UP000034164">
    <property type="component" value="Unassembled WGS sequence"/>
</dbReference>
<evidence type="ECO:0000313" key="2">
    <source>
        <dbReference type="Proteomes" id="UP000034164"/>
    </source>
</evidence>
<organism evidence="1 2">
    <name type="scientific">[Emmonsia] crescens</name>
    <dbReference type="NCBI Taxonomy" id="73230"/>
    <lineage>
        <taxon>Eukaryota</taxon>
        <taxon>Fungi</taxon>
        <taxon>Dikarya</taxon>
        <taxon>Ascomycota</taxon>
        <taxon>Pezizomycotina</taxon>
        <taxon>Eurotiomycetes</taxon>
        <taxon>Eurotiomycetidae</taxon>
        <taxon>Onygenales</taxon>
        <taxon>Ajellomycetaceae</taxon>
        <taxon>Emergomyces</taxon>
    </lineage>
</organism>
<dbReference type="AlphaFoldDB" id="A0A0G2HTI4"/>
<name>A0A0G2HTI4_9EURO</name>
<reference evidence="2" key="1">
    <citation type="journal article" date="2015" name="PLoS Genet.">
        <title>The dynamic genome and transcriptome of the human fungal pathogen Blastomyces and close relative Emmonsia.</title>
        <authorList>
            <person name="Munoz J.F."/>
            <person name="Gauthier G.M."/>
            <person name="Desjardins C.A."/>
            <person name="Gallo J.E."/>
            <person name="Holder J."/>
            <person name="Sullivan T.D."/>
            <person name="Marty A.J."/>
            <person name="Carmen J.C."/>
            <person name="Chen Z."/>
            <person name="Ding L."/>
            <person name="Gujja S."/>
            <person name="Magrini V."/>
            <person name="Misas E."/>
            <person name="Mitreva M."/>
            <person name="Priest M."/>
            <person name="Saif S."/>
            <person name="Whiston E.A."/>
            <person name="Young S."/>
            <person name="Zeng Q."/>
            <person name="Goldman W.E."/>
            <person name="Mardis E.R."/>
            <person name="Taylor J.W."/>
            <person name="McEwen J.G."/>
            <person name="Clay O.K."/>
            <person name="Klein B.S."/>
            <person name="Cuomo C.A."/>
        </authorList>
    </citation>
    <scope>NUCLEOTIDE SEQUENCE [LARGE SCALE GENOMIC DNA]</scope>
    <source>
        <strain evidence="2">UAMH 3008</strain>
    </source>
</reference>
<comment type="caution">
    <text evidence="1">The sequence shown here is derived from an EMBL/GenBank/DDBJ whole genome shotgun (WGS) entry which is preliminary data.</text>
</comment>